<dbReference type="InterPro" id="IPR003797">
    <property type="entry name" value="DegV"/>
</dbReference>
<keyword evidence="2" id="KW-1185">Reference proteome</keyword>
<reference evidence="1" key="2">
    <citation type="journal article" date="2021" name="Sci. Rep.">
        <title>The distribution of antibiotic resistance genes in chicken gut microbiota commensals.</title>
        <authorList>
            <person name="Juricova H."/>
            <person name="Matiasovicova J."/>
            <person name="Kubasova T."/>
            <person name="Cejkova D."/>
            <person name="Rychlik I."/>
        </authorList>
    </citation>
    <scope>NUCLEOTIDE SEQUENCE</scope>
    <source>
        <strain evidence="1">An559</strain>
    </source>
</reference>
<dbReference type="SUPFAM" id="SSF82549">
    <property type="entry name" value="DAK1/DegV-like"/>
    <property type="match status" value="1"/>
</dbReference>
<proteinExistence type="predicted"/>
<dbReference type="Gene3D" id="3.40.50.10170">
    <property type="match status" value="1"/>
</dbReference>
<comment type="caution">
    <text evidence="1">The sequence shown here is derived from an EMBL/GenBank/DDBJ whole genome shotgun (WGS) entry which is preliminary data.</text>
</comment>
<gene>
    <name evidence="1" type="ORF">H6A12_09815</name>
</gene>
<organism evidence="1 2">
    <name type="scientific">Merdimmobilis hominis</name>
    <dbReference type="NCBI Taxonomy" id="2897707"/>
    <lineage>
        <taxon>Bacteria</taxon>
        <taxon>Bacillati</taxon>
        <taxon>Bacillota</taxon>
        <taxon>Clostridia</taxon>
        <taxon>Eubacteriales</taxon>
        <taxon>Oscillospiraceae</taxon>
        <taxon>Merdimmobilis</taxon>
    </lineage>
</organism>
<dbReference type="PROSITE" id="PS51482">
    <property type="entry name" value="DEGV"/>
    <property type="match status" value="1"/>
</dbReference>
<sequence>MMEYRIITDTVLPPKHSTALFERMIPVFPRTAAMRAACPGKAEFSSVCAYDTPTFVLTAPAQLSGTYASARDALSRVQNAIVIDSKTFGAGQLLLADLTAKTADCESFSIKVSKQVRALRTRIFCLFTAPYGQAHALCGQSRHRPLIPALRHIYTIGEEGDIQLFYRMFARSDEEALFWCLKQKLSMSPQTVAVAYLGKSQEAQALCHRITTAGHSILIGKMIRTDLPLGFSGCLSAAILL</sequence>
<dbReference type="AlphaFoldDB" id="A0A938X986"/>
<dbReference type="RefSeq" id="WP_204447407.1">
    <property type="nucleotide sequence ID" value="NZ_JACJKY010000016.1"/>
</dbReference>
<evidence type="ECO:0000313" key="2">
    <source>
        <dbReference type="Proteomes" id="UP000774750"/>
    </source>
</evidence>
<dbReference type="EMBL" id="JACJKY010000016">
    <property type="protein sequence ID" value="MBM6921450.1"/>
    <property type="molecule type" value="Genomic_DNA"/>
</dbReference>
<protein>
    <submittedName>
        <fullName evidence="1">DegV family protein</fullName>
    </submittedName>
</protein>
<accession>A0A938X986</accession>
<dbReference type="Proteomes" id="UP000774750">
    <property type="component" value="Unassembled WGS sequence"/>
</dbReference>
<reference evidence="1" key="1">
    <citation type="submission" date="2020-08" db="EMBL/GenBank/DDBJ databases">
        <authorList>
            <person name="Cejkova D."/>
            <person name="Kubasova T."/>
            <person name="Jahodarova E."/>
            <person name="Rychlik I."/>
        </authorList>
    </citation>
    <scope>NUCLEOTIDE SEQUENCE</scope>
    <source>
        <strain evidence="1">An559</strain>
    </source>
</reference>
<evidence type="ECO:0000313" key="1">
    <source>
        <dbReference type="EMBL" id="MBM6921450.1"/>
    </source>
</evidence>
<name>A0A938X986_9FIRM</name>